<dbReference type="AlphaFoldDB" id="A0A919T435"/>
<protein>
    <submittedName>
        <fullName evidence="1">Uncharacterized protein</fullName>
    </submittedName>
</protein>
<organism evidence="1 2">
    <name type="scientific">Paractinoplanes toevensis</name>
    <dbReference type="NCBI Taxonomy" id="571911"/>
    <lineage>
        <taxon>Bacteria</taxon>
        <taxon>Bacillati</taxon>
        <taxon>Actinomycetota</taxon>
        <taxon>Actinomycetes</taxon>
        <taxon>Micromonosporales</taxon>
        <taxon>Micromonosporaceae</taxon>
        <taxon>Paractinoplanes</taxon>
    </lineage>
</organism>
<evidence type="ECO:0000313" key="2">
    <source>
        <dbReference type="Proteomes" id="UP000677082"/>
    </source>
</evidence>
<gene>
    <name evidence="1" type="ORF">Ato02nite_006460</name>
</gene>
<dbReference type="EMBL" id="BOQN01000009">
    <property type="protein sequence ID" value="GIM88853.1"/>
    <property type="molecule type" value="Genomic_DNA"/>
</dbReference>
<reference evidence="1 2" key="1">
    <citation type="submission" date="2021-03" db="EMBL/GenBank/DDBJ databases">
        <title>Whole genome shotgun sequence of Actinoplanes toevensis NBRC 105298.</title>
        <authorList>
            <person name="Komaki H."/>
            <person name="Tamura T."/>
        </authorList>
    </citation>
    <scope>NUCLEOTIDE SEQUENCE [LARGE SCALE GENOMIC DNA]</scope>
    <source>
        <strain evidence="1 2">NBRC 105298</strain>
    </source>
</reference>
<sequence length="269" mass="29674">MARYETVQVTPRIAKQWLGKNVENNRLPKGSKIPAYARDMISGNWQGNTGETIKFDPDGNLIDGQNRLRAVVMAGVPVTFDVAYDVPAQAMQVVDTGAARTASDVLRIAGVADRMRCSAIVRWAIMWDAKVFMGRGGTHLPTTSEVIDRYMAEPGLFDAASKRATDCQNRGLGAGAPAGLAYYLFASIDSEQTHQFFDQYISGANLPNRSAVLALRNKIARSRIDRITRAEQLALFIRAWNAFRDGKPVDRLQLVKSGDLTNLNFPQPK</sequence>
<comment type="caution">
    <text evidence="1">The sequence shown here is derived from an EMBL/GenBank/DDBJ whole genome shotgun (WGS) entry which is preliminary data.</text>
</comment>
<evidence type="ECO:0000313" key="1">
    <source>
        <dbReference type="EMBL" id="GIM88853.1"/>
    </source>
</evidence>
<keyword evidence="2" id="KW-1185">Reference proteome</keyword>
<accession>A0A919T435</accession>
<name>A0A919T435_9ACTN</name>
<dbReference type="Proteomes" id="UP000677082">
    <property type="component" value="Unassembled WGS sequence"/>
</dbReference>
<proteinExistence type="predicted"/>
<dbReference type="RefSeq" id="WP_213004835.1">
    <property type="nucleotide sequence ID" value="NZ_BOQN01000009.1"/>
</dbReference>